<feature type="domain" description="Ig-like" evidence="2">
    <location>
        <begin position="938"/>
        <end position="1027"/>
    </location>
</feature>
<dbReference type="PROSITE" id="PS50853">
    <property type="entry name" value="FN3"/>
    <property type="match status" value="9"/>
</dbReference>
<protein>
    <recommendedName>
        <fullName evidence="6">Titin</fullName>
    </recommendedName>
</protein>
<dbReference type="FunFam" id="2.60.40.10:FF:000056">
    <property type="entry name" value="twitchin isoform X4"/>
    <property type="match status" value="7"/>
</dbReference>
<feature type="domain" description="Fibronectin type-III" evidence="3">
    <location>
        <begin position="1034"/>
        <end position="1130"/>
    </location>
</feature>
<evidence type="ECO:0000259" key="2">
    <source>
        <dbReference type="PROSITE" id="PS50835"/>
    </source>
</evidence>
<dbReference type="PROSITE" id="PS50835">
    <property type="entry name" value="IG_LIKE"/>
    <property type="match status" value="4"/>
</dbReference>
<dbReference type="FunFam" id="2.60.40.10:FF:001003">
    <property type="entry name" value="titin isoform X1"/>
    <property type="match status" value="1"/>
</dbReference>
<dbReference type="PRINTS" id="PR00014">
    <property type="entry name" value="FNTYPEIII"/>
</dbReference>
<evidence type="ECO:0008006" key="6">
    <source>
        <dbReference type="Google" id="ProtNLM"/>
    </source>
</evidence>
<evidence type="ECO:0000313" key="5">
    <source>
        <dbReference type="Proteomes" id="UP000678499"/>
    </source>
</evidence>
<dbReference type="FunFam" id="2.60.40.10:FF:000051">
    <property type="entry name" value="Uncharacterized protein, isoform J"/>
    <property type="match status" value="2"/>
</dbReference>
<dbReference type="Pfam" id="PF00041">
    <property type="entry name" value="fn3"/>
    <property type="match status" value="9"/>
</dbReference>
<dbReference type="GO" id="GO:0045214">
    <property type="term" value="P:sarcomere organization"/>
    <property type="evidence" value="ECO:0007669"/>
    <property type="project" value="TreeGrafter"/>
</dbReference>
<feature type="domain" description="Fibronectin type-III" evidence="3">
    <location>
        <begin position="1630"/>
        <end position="1725"/>
    </location>
</feature>
<dbReference type="InterPro" id="IPR003599">
    <property type="entry name" value="Ig_sub"/>
</dbReference>
<feature type="domain" description="Ig-like" evidence="2">
    <location>
        <begin position="2077"/>
        <end position="2166"/>
    </location>
</feature>
<dbReference type="InterPro" id="IPR050964">
    <property type="entry name" value="Striated_Muscle_Regulatory"/>
</dbReference>
<dbReference type="InterPro" id="IPR003961">
    <property type="entry name" value="FN3_dom"/>
</dbReference>
<evidence type="ECO:0000256" key="1">
    <source>
        <dbReference type="ARBA" id="ARBA00022737"/>
    </source>
</evidence>
<feature type="domain" description="Ig-like" evidence="2">
    <location>
        <begin position="399"/>
        <end position="460"/>
    </location>
</feature>
<name>A0A7R9BPL2_9CRUS</name>
<dbReference type="GO" id="GO:0031430">
    <property type="term" value="C:M band"/>
    <property type="evidence" value="ECO:0007669"/>
    <property type="project" value="TreeGrafter"/>
</dbReference>
<feature type="domain" description="Ig-like" evidence="2">
    <location>
        <begin position="272"/>
        <end position="377"/>
    </location>
</feature>
<sequence length="2202" mass="248335">MTIDATTGKTRKRVSGETLVVRQNKLRPGELPQTQYVRRPSISELEDRLNKPSTPLKEVGSTGPPVIVDFQEKYTATEGENGFITITVEGNPAPTWRVHKAGITEIHEGGRYVYLTDGESNTITLAIKKTRPADEDTYKIQVINPHGQDEVEVSLLVSGEKVKEIQKLITCINDQWGGEMDFRAMLKRKKYAKWKDDKEDPNYDLKKVEPEVKPMLKKVEREIHDSRRVKITVEGAVHRLVIVNPQVLDSGKYRVECMGIVSNGHLQVDVKPEVLNTVSYQFHSITEPDPVYHFNTPLPPLFDGFTRKEAVLECQLSSGKAIVHWFKNGERIEDGGKYDISKDVLGNCKLIIKDAVEEDSGEYECHILYQEDEKTICKVTIVERQFKFERPLLHKKAIEKDKVILDCECDSSEAVVRWFKGETEIIEDKRTKFVSEGRKRKLVIKEVKMVDAGQYYCKTNADVTDCEMLVEYANRIKRGLQDQSGYERDVIKLEVEMQDPTAMPEWYFKGEKIIENDRIEIKNLGGGKHQLKILRASMEDTGEWRCETSGVSTACQVQIDKGEKAPEILFEGPIEGPIGKPLNFSIPYSIYGHKQSQVEAKLISPDGKALSMKDVEIVVKDDKVDMRFKKPQRALSGKYIIKLENSQGENSKEVFINMQDVPEPPESLDIQDIFQDRATITWKAPKSDGGSPIIRYLVERQDLGVKGGWHTLHEVPFGEPTKFTCTDLANKKEYKFRIKAVNKLGESEPITHPKVVLAKDPWGDLFIPIHLWPTRNRIRTCCTVVDDSSLKWSFNLSRNVDTRKENHGPSFSNVFINRHVDEPGKPTGLDIADWNKESADLKWDAPENDGGSPITGYIIEFKGKFDKEWQEAMVLDGNATKAKVLGLKEGQTYEFRVKAVNKAGPGEPSDASKPIVAKDRFGNSIFSQIHQTHSLLKPWFITKMESVVIKRGQVVSFDIKYGGEPEPEVIWTKEGESLSSSGDKVNIELYEKNTIIHVRKAVRMDSGKYMLTLKNSSGEVSQSADVVVLDKPSPPEGPLVAEEVRNDHINIKWKKPKDNGGEELKGYIIEKMDMEIGRWVSAGEVQPNQLTFSVTGLTPKKKYKIRVKAVNKEGESEPLETEDSIVAKNPYDEPGAPSTPEIVDYDNKSVKLTWKPPSEDGGRPIEHYVIEVKDKLSGTWQEMAKTEGPKTEVQVNGLKENMVYQFRVRAANKAGIGEPSLPTANHLCKHRNLKPYIDKDTLHDATIKVGRNHTWEADIRGEPPPDVTWFWRDGIALSNTECLKIENTDYHTKFTVSKGKRQDSGKYTIVAENRNGKDSHIVNLVVLGPPSKPRGPLEATDIHDEGCKLKWQKPEDDGGTPIKEYSIEKFDMETGKWMRVGRVPGDRESMDVTGLEKDHEYKFRVTAINNEGDSDPLVLETPIKAKNPYDAPGKPGTPEIVDYDNKSVDLKWEPPKTDGGSPILKYIIEKKDRFKPEWERAMDVNGDVTEAHVEDLIERAEYMFRIIAVNKAGPGPHSEPTKMHMVKHKALKPHIDRTNIKQTTIKAGKSIKFDINIRGEPPPLVTWILKEKEMVSEGTLEIINVDYNTKYVLSDALRKYSGMYKIVAVNQHGRDEADLELVILGAPSRPKGPLEVKDVTAKHCKVKWGKPDDDGGKPIQAYIVEKMEKGTGRWMQAGRAGPEDLEMEVGGLQEGKEYEFRVKAVNEEGESEPLQTDKAVKARNPFDPPDKPGCPEIVDWDVDRSSECHTRVPGLREGHTYLFRVRAVNKAGPSEPSEPTKPHVAKARFLKPWINRDKLKPIIVRCSNAVRYEVDIKGEPPPAVTWKFKNKVVEISADTKVENEDYLTKLILTDTSRKLSGLWTIYAENSSGNPPDKPGCPEIVDWDVDRVDLKWDAPKSNNGAPITSYIVEAKEKLTGSWEEIHISESSECHTRVPGLREGHTYLFRVRAVNKAGPSEPSEPTKPHVAKARFLIPGPPSMPDIVDWDEHMVQLKWDPPNKDGGSPITGYIIEMRDKYGGNFVKAAEVSGNRCQGQVKGLEEGNKYEFRVKAINKAGPGEPSEHTNPHTAKARYLAPRIDRTNLNQVTVKVGQQVVLDVDVIGEPPPEVTWKLRDEKIQSEDQREINNVDYHTKLILFRASRKDSGKYFIHAKNSSGEDTAEVEIIVLGVPGRPLPGERQRLQAFLPTFEFTFFGLLLPPSG</sequence>
<feature type="domain" description="Fibronectin type-III" evidence="3">
    <location>
        <begin position="1434"/>
        <end position="1529"/>
    </location>
</feature>
<gene>
    <name evidence="4" type="ORF">NMOB1V02_LOCUS6032</name>
</gene>
<dbReference type="CDD" id="cd00063">
    <property type="entry name" value="FN3"/>
    <property type="match status" value="9"/>
</dbReference>
<keyword evidence="5" id="KW-1185">Reference proteome</keyword>
<dbReference type="SMART" id="SM00408">
    <property type="entry name" value="IGc2"/>
    <property type="match status" value="5"/>
</dbReference>
<evidence type="ECO:0000313" key="4">
    <source>
        <dbReference type="EMBL" id="CAD7278324.1"/>
    </source>
</evidence>
<dbReference type="EMBL" id="CAJPEX010001195">
    <property type="protein sequence ID" value="CAG0918476.1"/>
    <property type="molecule type" value="Genomic_DNA"/>
</dbReference>
<reference evidence="4" key="1">
    <citation type="submission" date="2020-11" db="EMBL/GenBank/DDBJ databases">
        <authorList>
            <person name="Tran Van P."/>
        </authorList>
    </citation>
    <scope>NUCLEOTIDE SEQUENCE</scope>
</reference>
<dbReference type="Gene3D" id="2.60.40.10">
    <property type="entry name" value="Immunoglobulins"/>
    <property type="match status" value="20"/>
</dbReference>
<dbReference type="InterPro" id="IPR013098">
    <property type="entry name" value="Ig_I-set"/>
</dbReference>
<dbReference type="SMART" id="SM00409">
    <property type="entry name" value="IG"/>
    <property type="match status" value="9"/>
</dbReference>
<feature type="domain" description="Fibronectin type-III" evidence="3">
    <location>
        <begin position="1877"/>
        <end position="1971"/>
    </location>
</feature>
<dbReference type="OrthoDB" id="6369542at2759"/>
<dbReference type="Proteomes" id="UP000678499">
    <property type="component" value="Unassembled WGS sequence"/>
</dbReference>
<dbReference type="PANTHER" id="PTHR13817:SF151">
    <property type="entry name" value="TITIN"/>
    <property type="match status" value="1"/>
</dbReference>
<feature type="domain" description="Fibronectin type-III" evidence="3">
    <location>
        <begin position="1978"/>
        <end position="2072"/>
    </location>
</feature>
<proteinExistence type="predicted"/>
<dbReference type="InterPro" id="IPR036179">
    <property type="entry name" value="Ig-like_dom_sf"/>
</dbReference>
<dbReference type="SMART" id="SM00060">
    <property type="entry name" value="FN3"/>
    <property type="match status" value="10"/>
</dbReference>
<dbReference type="PANTHER" id="PTHR13817">
    <property type="entry name" value="TITIN"/>
    <property type="match status" value="1"/>
</dbReference>
<organism evidence="4">
    <name type="scientific">Notodromas monacha</name>
    <dbReference type="NCBI Taxonomy" id="399045"/>
    <lineage>
        <taxon>Eukaryota</taxon>
        <taxon>Metazoa</taxon>
        <taxon>Ecdysozoa</taxon>
        <taxon>Arthropoda</taxon>
        <taxon>Crustacea</taxon>
        <taxon>Oligostraca</taxon>
        <taxon>Ostracoda</taxon>
        <taxon>Podocopa</taxon>
        <taxon>Podocopida</taxon>
        <taxon>Cypridocopina</taxon>
        <taxon>Cypridoidea</taxon>
        <taxon>Cyprididae</taxon>
        <taxon>Notodromas</taxon>
    </lineage>
</organism>
<dbReference type="Pfam" id="PF07679">
    <property type="entry name" value="I-set"/>
    <property type="match status" value="8"/>
</dbReference>
<accession>A0A7R9BPL2</accession>
<dbReference type="EMBL" id="OA883232">
    <property type="protein sequence ID" value="CAD7278324.1"/>
    <property type="molecule type" value="Genomic_DNA"/>
</dbReference>
<dbReference type="SUPFAM" id="SSF48726">
    <property type="entry name" value="Immunoglobulin"/>
    <property type="match status" value="10"/>
</dbReference>
<dbReference type="FunFam" id="2.60.40.10:FF:002083">
    <property type="entry name" value="Protein CBR-UNC-22"/>
    <property type="match status" value="1"/>
</dbReference>
<dbReference type="InterPro" id="IPR007110">
    <property type="entry name" value="Ig-like_dom"/>
</dbReference>
<feature type="domain" description="Fibronectin type-III" evidence="3">
    <location>
        <begin position="1329"/>
        <end position="1428"/>
    </location>
</feature>
<dbReference type="CDD" id="cd00096">
    <property type="entry name" value="Ig"/>
    <property type="match status" value="2"/>
</dbReference>
<dbReference type="InterPro" id="IPR013783">
    <property type="entry name" value="Ig-like_fold"/>
</dbReference>
<evidence type="ECO:0000259" key="3">
    <source>
        <dbReference type="PROSITE" id="PS50853"/>
    </source>
</evidence>
<dbReference type="InterPro" id="IPR003598">
    <property type="entry name" value="Ig_sub2"/>
</dbReference>
<dbReference type="FunFam" id="2.60.40.10:FF:000567">
    <property type="entry name" value="Uncharacterized protein, isoform G"/>
    <property type="match status" value="2"/>
</dbReference>
<dbReference type="InterPro" id="IPR036116">
    <property type="entry name" value="FN3_sf"/>
</dbReference>
<dbReference type="SUPFAM" id="SSF49265">
    <property type="entry name" value="Fibronectin type III"/>
    <property type="match status" value="5"/>
</dbReference>
<feature type="domain" description="Fibronectin type-III" evidence="3">
    <location>
        <begin position="825"/>
        <end position="920"/>
    </location>
</feature>
<feature type="domain" description="Fibronectin type-III" evidence="3">
    <location>
        <begin position="1136"/>
        <end position="1231"/>
    </location>
</feature>
<feature type="domain" description="Fibronectin type-III" evidence="3">
    <location>
        <begin position="664"/>
        <end position="761"/>
    </location>
</feature>
<keyword evidence="1" id="KW-0677">Repeat</keyword>